<dbReference type="InterPro" id="IPR036770">
    <property type="entry name" value="Ankyrin_rpt-contain_sf"/>
</dbReference>
<dbReference type="Gene3D" id="1.25.40.20">
    <property type="entry name" value="Ankyrin repeat-containing domain"/>
    <property type="match status" value="1"/>
</dbReference>
<evidence type="ECO:0000313" key="9">
    <source>
        <dbReference type="EMBL" id="CBI27854.3"/>
    </source>
</evidence>
<evidence type="ECO:0000256" key="6">
    <source>
        <dbReference type="ARBA" id="ARBA00023136"/>
    </source>
</evidence>
<comment type="subcellular location">
    <subcellularLocation>
        <location evidence="1">Membrane</location>
        <topology evidence="1">Multi-pass membrane protein</topology>
    </subcellularLocation>
</comment>
<evidence type="ECO:0000256" key="1">
    <source>
        <dbReference type="ARBA" id="ARBA00004141"/>
    </source>
</evidence>
<feature type="domain" description="PGG" evidence="8">
    <location>
        <begin position="137"/>
        <end position="219"/>
    </location>
</feature>
<reference evidence="10" key="1">
    <citation type="journal article" date="2007" name="Nature">
        <title>The grapevine genome sequence suggests ancestral hexaploidization in major angiosperm phyla.</title>
        <authorList>
            <consortium name="The French-Italian Public Consortium for Grapevine Genome Characterization."/>
            <person name="Jaillon O."/>
            <person name="Aury J.-M."/>
            <person name="Noel B."/>
            <person name="Policriti A."/>
            <person name="Clepet C."/>
            <person name="Casagrande A."/>
            <person name="Choisne N."/>
            <person name="Aubourg S."/>
            <person name="Vitulo N."/>
            <person name="Jubin C."/>
            <person name="Vezzi A."/>
            <person name="Legeai F."/>
            <person name="Hugueney P."/>
            <person name="Dasilva C."/>
            <person name="Horner D."/>
            <person name="Mica E."/>
            <person name="Jublot D."/>
            <person name="Poulain J."/>
            <person name="Bruyere C."/>
            <person name="Billault A."/>
            <person name="Segurens B."/>
            <person name="Gouyvenoux M."/>
            <person name="Ugarte E."/>
            <person name="Cattonaro F."/>
            <person name="Anthouard V."/>
            <person name="Vico V."/>
            <person name="Del Fabbro C."/>
            <person name="Alaux M."/>
            <person name="Di Gaspero G."/>
            <person name="Dumas V."/>
            <person name="Felice N."/>
            <person name="Paillard S."/>
            <person name="Juman I."/>
            <person name="Moroldo M."/>
            <person name="Scalabrin S."/>
            <person name="Canaguier A."/>
            <person name="Le Clainche I."/>
            <person name="Malacrida G."/>
            <person name="Durand E."/>
            <person name="Pesole G."/>
            <person name="Laucou V."/>
            <person name="Chatelet P."/>
            <person name="Merdinoglu D."/>
            <person name="Delledonne M."/>
            <person name="Pezzotti M."/>
            <person name="Lecharny A."/>
            <person name="Scarpelli C."/>
            <person name="Artiguenave F."/>
            <person name="Pe M.E."/>
            <person name="Valle G."/>
            <person name="Morgante M."/>
            <person name="Caboche M."/>
            <person name="Adam-Blondon A.-F."/>
            <person name="Weissenbach J."/>
            <person name="Quetier F."/>
            <person name="Wincker P."/>
        </authorList>
    </citation>
    <scope>NUCLEOTIDE SEQUENCE [LARGE SCALE GENOMIC DNA]</scope>
    <source>
        <strain evidence="10">cv. Pinot noir / PN40024</strain>
    </source>
</reference>
<dbReference type="Proteomes" id="UP000009183">
    <property type="component" value="Chromosome 11"/>
</dbReference>
<organism evidence="9 10">
    <name type="scientific">Vitis vinifera</name>
    <name type="common">Grape</name>
    <dbReference type="NCBI Taxonomy" id="29760"/>
    <lineage>
        <taxon>Eukaryota</taxon>
        <taxon>Viridiplantae</taxon>
        <taxon>Streptophyta</taxon>
        <taxon>Embryophyta</taxon>
        <taxon>Tracheophyta</taxon>
        <taxon>Spermatophyta</taxon>
        <taxon>Magnoliopsida</taxon>
        <taxon>eudicotyledons</taxon>
        <taxon>Gunneridae</taxon>
        <taxon>Pentapetalae</taxon>
        <taxon>rosids</taxon>
        <taxon>Vitales</taxon>
        <taxon>Vitaceae</taxon>
        <taxon>Viteae</taxon>
        <taxon>Vitis</taxon>
    </lineage>
</organism>
<keyword evidence="10" id="KW-1185">Reference proteome</keyword>
<dbReference type="ExpressionAtlas" id="D7TCJ6">
    <property type="expression patterns" value="baseline"/>
</dbReference>
<name>D7TCJ6_VITVI</name>
<sequence>MEFVNSKDDYGNTVLHTATALKQYETAKYLVKRPEMEVNAVNGNGFTALDIIQHMPRDLKGMEIRESLAKAGALSSRNLPALPGIGHEFMGESGITMVIENPQLSPPPPLPAAVLTEAKAPRPLQGREMKIRENKKEWTMKKRNALMVAATLIAGMAFQAAVNPPGGVWGEEKDGSNGKKMLAGTSIMAHNYPEGYRLFMACNAVYFVASLSIVFLVVSGKGNKGKIYMWREVGNKRGKPLHGSFVAKLLNDLFGIQARGGGAYAGSYSHSLLKGHETRSLHSDLPSKRFISESISDGREIASPTTCQLRGLSSS</sequence>
<evidence type="ECO:0000256" key="5">
    <source>
        <dbReference type="ARBA" id="ARBA00023043"/>
    </source>
</evidence>
<dbReference type="InterPro" id="IPR026961">
    <property type="entry name" value="PGG_dom"/>
</dbReference>
<evidence type="ECO:0000259" key="8">
    <source>
        <dbReference type="Pfam" id="PF13962"/>
    </source>
</evidence>
<protein>
    <recommendedName>
        <fullName evidence="8">PGG domain-containing protein</fullName>
    </recommendedName>
</protein>
<gene>
    <name evidence="9" type="ordered locus">VIT_11s0016g01620</name>
</gene>
<proteinExistence type="predicted"/>
<dbReference type="PANTHER" id="PTHR24186">
    <property type="entry name" value="PROTEIN PHOSPHATASE 1 REGULATORY SUBUNIT"/>
    <property type="match status" value="1"/>
</dbReference>
<evidence type="ECO:0000313" key="10">
    <source>
        <dbReference type="Proteomes" id="UP000009183"/>
    </source>
</evidence>
<dbReference type="eggNOG" id="KOG0504">
    <property type="taxonomic scope" value="Eukaryota"/>
</dbReference>
<keyword evidence="4 7" id="KW-1133">Transmembrane helix</keyword>
<evidence type="ECO:0000256" key="7">
    <source>
        <dbReference type="SAM" id="Phobius"/>
    </source>
</evidence>
<feature type="transmembrane region" description="Helical" evidence="7">
    <location>
        <begin position="145"/>
        <end position="162"/>
    </location>
</feature>
<dbReference type="AlphaFoldDB" id="D7TCJ6"/>
<keyword evidence="6 7" id="KW-0472">Membrane</keyword>
<keyword evidence="3" id="KW-0677">Repeat</keyword>
<dbReference type="GO" id="GO:0016020">
    <property type="term" value="C:membrane"/>
    <property type="evidence" value="ECO:0000318"/>
    <property type="project" value="GO_Central"/>
</dbReference>
<evidence type="ECO:0000256" key="4">
    <source>
        <dbReference type="ARBA" id="ARBA00022989"/>
    </source>
</evidence>
<dbReference type="PANTHER" id="PTHR24186:SF37">
    <property type="entry name" value="PGG DOMAIN-CONTAINING PROTEIN"/>
    <property type="match status" value="1"/>
</dbReference>
<dbReference type="SUPFAM" id="SSF48403">
    <property type="entry name" value="Ankyrin repeat"/>
    <property type="match status" value="1"/>
</dbReference>
<dbReference type="InParanoid" id="D7TCJ6"/>
<keyword evidence="5" id="KW-0040">ANK repeat</keyword>
<feature type="transmembrane region" description="Helical" evidence="7">
    <location>
        <begin position="198"/>
        <end position="218"/>
    </location>
</feature>
<keyword evidence="2 7" id="KW-0812">Transmembrane</keyword>
<dbReference type="PaxDb" id="29760-VIT_11s0016g01620.t01"/>
<dbReference type="Pfam" id="PF13962">
    <property type="entry name" value="PGG"/>
    <property type="match status" value="1"/>
</dbReference>
<evidence type="ECO:0000256" key="2">
    <source>
        <dbReference type="ARBA" id="ARBA00022692"/>
    </source>
</evidence>
<accession>D7TCJ6</accession>
<evidence type="ECO:0000256" key="3">
    <source>
        <dbReference type="ARBA" id="ARBA00022737"/>
    </source>
</evidence>
<dbReference type="OrthoDB" id="420046at2759"/>
<dbReference type="EMBL" id="FN595756">
    <property type="protein sequence ID" value="CBI27854.3"/>
    <property type="molecule type" value="Genomic_DNA"/>
</dbReference>
<dbReference type="HOGENOM" id="CLU_883997_0_0_1"/>